<evidence type="ECO:0000256" key="1">
    <source>
        <dbReference type="SAM" id="MobiDB-lite"/>
    </source>
</evidence>
<organism evidence="2 3">
    <name type="scientific">Streptomyces zagrosensis</name>
    <dbReference type="NCBI Taxonomy" id="1042984"/>
    <lineage>
        <taxon>Bacteria</taxon>
        <taxon>Bacillati</taxon>
        <taxon>Actinomycetota</taxon>
        <taxon>Actinomycetes</taxon>
        <taxon>Kitasatosporales</taxon>
        <taxon>Streptomycetaceae</taxon>
        <taxon>Streptomyces</taxon>
    </lineage>
</organism>
<keyword evidence="3" id="KW-1185">Reference proteome</keyword>
<comment type="caution">
    <text evidence="2">The sequence shown here is derived from an EMBL/GenBank/DDBJ whole genome shotgun (WGS) entry which is preliminary data.</text>
</comment>
<evidence type="ECO:0000313" key="2">
    <source>
        <dbReference type="EMBL" id="MBB5938024.1"/>
    </source>
</evidence>
<reference evidence="2 3" key="1">
    <citation type="submission" date="2020-08" db="EMBL/GenBank/DDBJ databases">
        <title>Genomic Encyclopedia of Type Strains, Phase III (KMG-III): the genomes of soil and plant-associated and newly described type strains.</title>
        <authorList>
            <person name="Whitman W."/>
        </authorList>
    </citation>
    <scope>NUCLEOTIDE SEQUENCE [LARGE SCALE GENOMIC DNA]</scope>
    <source>
        <strain evidence="2 3">CECT 8305</strain>
    </source>
</reference>
<feature type="region of interest" description="Disordered" evidence="1">
    <location>
        <begin position="1"/>
        <end position="61"/>
    </location>
</feature>
<dbReference type="RefSeq" id="WP_184575474.1">
    <property type="nucleotide sequence ID" value="NZ_JACHJL010000014.1"/>
</dbReference>
<dbReference type="EMBL" id="JACHJL010000014">
    <property type="protein sequence ID" value="MBB5938024.1"/>
    <property type="molecule type" value="Genomic_DNA"/>
</dbReference>
<dbReference type="Proteomes" id="UP000588098">
    <property type="component" value="Unassembled WGS sequence"/>
</dbReference>
<gene>
    <name evidence="2" type="ORF">FHS42_005108</name>
</gene>
<sequence length="354" mass="38156">MNDLPSVPERDLPRGRHHLLKEHLMSEIRQPTQERPVRDAYAPDASTPGASAPGKPAPRRPWLRPAFAGPAIAGALAVAALVTLTLTGGDEDGARIGRDGTATYAFAPNVGADEQDGAPQLLDRIATVAEKSKGSELNGPIRDDQFVYVNSKVAWSTAEEGKPLTIDKLHRREAWLSVDGTGKGLAREEGREPYSFEPEAQPGELGYDQSDSYRHLQTLPTDPDRMYEWLRKTAIEGDAEDTEQGMFVLVGDLINESLVPSDVSAALFRAAGRIPGVVVVDEAVDAAGRTGVAVARVDDNNDIRDEWIFDRTTQQYLGARSVLLKGMDGAEAGTVTGTSAILDRAVVNKVGQRP</sequence>
<dbReference type="NCBIfam" id="NF038083">
    <property type="entry name" value="CU044_5270_fam"/>
    <property type="match status" value="1"/>
</dbReference>
<dbReference type="AlphaFoldDB" id="A0A7W9V1Q3"/>
<protein>
    <recommendedName>
        <fullName evidence="4">CU044_5270 family protein</fullName>
    </recommendedName>
</protein>
<accession>A0A7W9V1Q3</accession>
<evidence type="ECO:0008006" key="4">
    <source>
        <dbReference type="Google" id="ProtNLM"/>
    </source>
</evidence>
<feature type="region of interest" description="Disordered" evidence="1">
    <location>
        <begin position="183"/>
        <end position="210"/>
    </location>
</feature>
<dbReference type="InterPro" id="IPR047789">
    <property type="entry name" value="CU044_5270-like"/>
</dbReference>
<evidence type="ECO:0000313" key="3">
    <source>
        <dbReference type="Proteomes" id="UP000588098"/>
    </source>
</evidence>
<feature type="compositionally biased region" description="Basic and acidic residues" evidence="1">
    <location>
        <begin position="185"/>
        <end position="194"/>
    </location>
</feature>
<name>A0A7W9V1Q3_9ACTN</name>
<proteinExistence type="predicted"/>